<dbReference type="Proteomes" id="UP000296049">
    <property type="component" value="Unassembled WGS sequence"/>
</dbReference>
<dbReference type="EMBL" id="KB742955">
    <property type="protein sequence ID" value="EOB02534.1"/>
    <property type="molecule type" value="Genomic_DNA"/>
</dbReference>
<feature type="non-terminal residue" evidence="1">
    <location>
        <position position="33"/>
    </location>
</feature>
<dbReference type="AlphaFoldDB" id="R0LA44"/>
<feature type="non-terminal residue" evidence="1">
    <location>
        <position position="1"/>
    </location>
</feature>
<name>R0LA44_ANAPL</name>
<accession>R0LA44</accession>
<protein>
    <submittedName>
        <fullName evidence="1">Uncharacterized protein</fullName>
    </submittedName>
</protein>
<evidence type="ECO:0000313" key="1">
    <source>
        <dbReference type="EMBL" id="EOB02534.1"/>
    </source>
</evidence>
<proteinExistence type="predicted"/>
<sequence>PHVAEMKELKYATFTFLPGSHDDEFSVTETLRL</sequence>
<reference evidence="2" key="1">
    <citation type="journal article" date="2013" name="Nat. Genet.">
        <title>The duck genome and transcriptome provide insight into an avian influenza virus reservoir species.</title>
        <authorList>
            <person name="Huang Y."/>
            <person name="Li Y."/>
            <person name="Burt D.W."/>
            <person name="Chen H."/>
            <person name="Zhang Y."/>
            <person name="Qian W."/>
            <person name="Kim H."/>
            <person name="Gan S."/>
            <person name="Zhao Y."/>
            <person name="Li J."/>
            <person name="Yi K."/>
            <person name="Feng H."/>
            <person name="Zhu P."/>
            <person name="Li B."/>
            <person name="Liu Q."/>
            <person name="Fairley S."/>
            <person name="Magor K.E."/>
            <person name="Du Z."/>
            <person name="Hu X."/>
            <person name="Goodman L."/>
            <person name="Tafer H."/>
            <person name="Vignal A."/>
            <person name="Lee T."/>
            <person name="Kim K.W."/>
            <person name="Sheng Z."/>
            <person name="An Y."/>
            <person name="Searle S."/>
            <person name="Herrero J."/>
            <person name="Groenen M.A."/>
            <person name="Crooijmans R.P."/>
            <person name="Faraut T."/>
            <person name="Cai Q."/>
            <person name="Webster R.G."/>
            <person name="Aldridge J.R."/>
            <person name="Warren W.C."/>
            <person name="Bartschat S."/>
            <person name="Kehr S."/>
            <person name="Marz M."/>
            <person name="Stadler P.F."/>
            <person name="Smith J."/>
            <person name="Kraus R.H."/>
            <person name="Zhao Y."/>
            <person name="Ren L."/>
            <person name="Fei J."/>
            <person name="Morisson M."/>
            <person name="Kaiser P."/>
            <person name="Griffin D.K."/>
            <person name="Rao M."/>
            <person name="Pitel F."/>
            <person name="Wang J."/>
            <person name="Li N."/>
        </authorList>
    </citation>
    <scope>NUCLEOTIDE SEQUENCE [LARGE SCALE GENOMIC DNA]</scope>
</reference>
<organism evidence="1 2">
    <name type="scientific">Anas platyrhynchos</name>
    <name type="common">Mallard</name>
    <name type="synonym">Anas boschas</name>
    <dbReference type="NCBI Taxonomy" id="8839"/>
    <lineage>
        <taxon>Eukaryota</taxon>
        <taxon>Metazoa</taxon>
        <taxon>Chordata</taxon>
        <taxon>Craniata</taxon>
        <taxon>Vertebrata</taxon>
        <taxon>Euteleostomi</taxon>
        <taxon>Archelosauria</taxon>
        <taxon>Archosauria</taxon>
        <taxon>Dinosauria</taxon>
        <taxon>Saurischia</taxon>
        <taxon>Theropoda</taxon>
        <taxon>Coelurosauria</taxon>
        <taxon>Aves</taxon>
        <taxon>Neognathae</taxon>
        <taxon>Galloanserae</taxon>
        <taxon>Anseriformes</taxon>
        <taxon>Anatidae</taxon>
        <taxon>Anatinae</taxon>
        <taxon>Anas</taxon>
    </lineage>
</organism>
<evidence type="ECO:0000313" key="2">
    <source>
        <dbReference type="Proteomes" id="UP000296049"/>
    </source>
</evidence>
<keyword evidence="2" id="KW-1185">Reference proteome</keyword>
<gene>
    <name evidence="1" type="ORF">Anapl_13033</name>
</gene>